<proteinExistence type="predicted"/>
<protein>
    <recommendedName>
        <fullName evidence="3">Ankyrin repeat protein</fullName>
    </recommendedName>
</protein>
<sequence length="66" mass="7287">MQPHTAGRGHLKIVSFLHENRTEDCTTQAMDCAARRGHLDVVMFLHENRNKGCTIVVMDLAAANGP</sequence>
<dbReference type="SUPFAM" id="SSF140860">
    <property type="entry name" value="Pseudo ankyrin repeat-like"/>
    <property type="match status" value="1"/>
</dbReference>
<dbReference type="HOGENOM" id="CLU_202819_0_0_1"/>
<reference evidence="1" key="3">
    <citation type="submission" date="2015-02" db="UniProtKB">
        <authorList>
            <consortium name="EnsemblProtists"/>
        </authorList>
    </citation>
    <scope>IDENTIFICATION</scope>
    <source>
        <strain evidence="1">DAOM BR144</strain>
    </source>
</reference>
<reference evidence="2" key="1">
    <citation type="journal article" date="2010" name="Genome Biol.">
        <title>Genome sequence of the necrotrophic plant pathogen Pythium ultimum reveals original pathogenicity mechanisms and effector repertoire.</title>
        <authorList>
            <person name="Levesque C.A."/>
            <person name="Brouwer H."/>
            <person name="Cano L."/>
            <person name="Hamilton J.P."/>
            <person name="Holt C."/>
            <person name="Huitema E."/>
            <person name="Raffaele S."/>
            <person name="Robideau G.P."/>
            <person name="Thines M."/>
            <person name="Win J."/>
            <person name="Zerillo M.M."/>
            <person name="Beakes G.W."/>
            <person name="Boore J.L."/>
            <person name="Busam D."/>
            <person name="Dumas B."/>
            <person name="Ferriera S."/>
            <person name="Fuerstenberg S.I."/>
            <person name="Gachon C.M."/>
            <person name="Gaulin E."/>
            <person name="Govers F."/>
            <person name="Grenville-Briggs L."/>
            <person name="Horner N."/>
            <person name="Hostetler J."/>
            <person name="Jiang R.H."/>
            <person name="Johnson J."/>
            <person name="Krajaejun T."/>
            <person name="Lin H."/>
            <person name="Meijer H.J."/>
            <person name="Moore B."/>
            <person name="Morris P."/>
            <person name="Phuntmart V."/>
            <person name="Puiu D."/>
            <person name="Shetty J."/>
            <person name="Stajich J.E."/>
            <person name="Tripathy S."/>
            <person name="Wawra S."/>
            <person name="van West P."/>
            <person name="Whitty B.R."/>
            <person name="Coutinho P.M."/>
            <person name="Henrissat B."/>
            <person name="Martin F."/>
            <person name="Thomas P.D."/>
            <person name="Tyler B.M."/>
            <person name="De Vries R.P."/>
            <person name="Kamoun S."/>
            <person name="Yandell M."/>
            <person name="Tisserat N."/>
            <person name="Buell C.R."/>
        </authorList>
    </citation>
    <scope>NUCLEOTIDE SEQUENCE</scope>
    <source>
        <strain evidence="2">DAOM:BR144</strain>
    </source>
</reference>
<dbReference type="InParanoid" id="K3W8V4"/>
<name>K3W8V4_GLOUD</name>
<reference evidence="2" key="2">
    <citation type="submission" date="2010-04" db="EMBL/GenBank/DDBJ databases">
        <authorList>
            <person name="Buell R."/>
            <person name="Hamilton J."/>
            <person name="Hostetler J."/>
        </authorList>
    </citation>
    <scope>NUCLEOTIDE SEQUENCE [LARGE SCALE GENOMIC DNA]</scope>
    <source>
        <strain evidence="2">DAOM:BR144</strain>
    </source>
</reference>
<dbReference type="EMBL" id="GL376626">
    <property type="status" value="NOT_ANNOTATED_CDS"/>
    <property type="molecule type" value="Genomic_DNA"/>
</dbReference>
<dbReference type="InterPro" id="IPR002110">
    <property type="entry name" value="Ankyrin_rpt"/>
</dbReference>
<evidence type="ECO:0008006" key="3">
    <source>
        <dbReference type="Google" id="ProtNLM"/>
    </source>
</evidence>
<dbReference type="STRING" id="431595.K3W8V4"/>
<dbReference type="Pfam" id="PF13637">
    <property type="entry name" value="Ank_4"/>
    <property type="match status" value="1"/>
</dbReference>
<organism evidence="1 2">
    <name type="scientific">Globisporangium ultimum (strain ATCC 200006 / CBS 805.95 / DAOM BR144)</name>
    <name type="common">Pythium ultimum</name>
    <dbReference type="NCBI Taxonomy" id="431595"/>
    <lineage>
        <taxon>Eukaryota</taxon>
        <taxon>Sar</taxon>
        <taxon>Stramenopiles</taxon>
        <taxon>Oomycota</taxon>
        <taxon>Peronosporomycetes</taxon>
        <taxon>Pythiales</taxon>
        <taxon>Pythiaceae</taxon>
        <taxon>Globisporangium</taxon>
    </lineage>
</organism>
<dbReference type="PANTHER" id="PTHR46586:SF3">
    <property type="entry name" value="ANKYRIN REPEAT-CONTAINING PROTEIN"/>
    <property type="match status" value="1"/>
</dbReference>
<dbReference type="Gene3D" id="1.25.40.20">
    <property type="entry name" value="Ankyrin repeat-containing domain"/>
    <property type="match status" value="1"/>
</dbReference>
<dbReference type="Proteomes" id="UP000019132">
    <property type="component" value="Unassembled WGS sequence"/>
</dbReference>
<accession>K3W8V4</accession>
<dbReference type="PANTHER" id="PTHR46586">
    <property type="entry name" value="ANKYRIN REPEAT-CONTAINING PROTEIN"/>
    <property type="match status" value="1"/>
</dbReference>
<dbReference type="InterPro" id="IPR052050">
    <property type="entry name" value="SecEffector_AnkRepeat"/>
</dbReference>
<keyword evidence="2" id="KW-1185">Reference proteome</keyword>
<dbReference type="EnsemblProtists" id="PYU1_T001395">
    <property type="protein sequence ID" value="PYU1_T001395"/>
    <property type="gene ID" value="PYU1_G001395"/>
</dbReference>
<dbReference type="OMA" id="FCKRSTQ"/>
<dbReference type="AlphaFoldDB" id="K3W8V4"/>
<evidence type="ECO:0000313" key="1">
    <source>
        <dbReference type="EnsemblProtists" id="PYU1_T001395"/>
    </source>
</evidence>
<dbReference type="InterPro" id="IPR036770">
    <property type="entry name" value="Ankyrin_rpt-contain_sf"/>
</dbReference>
<dbReference type="VEuPathDB" id="FungiDB:PYU1_G001395"/>
<evidence type="ECO:0000313" key="2">
    <source>
        <dbReference type="Proteomes" id="UP000019132"/>
    </source>
</evidence>